<evidence type="ECO:0000256" key="3">
    <source>
        <dbReference type="ARBA" id="ARBA00022679"/>
    </source>
</evidence>
<evidence type="ECO:0000313" key="13">
    <source>
        <dbReference type="EMBL" id="TBT94729.1"/>
    </source>
</evidence>
<keyword evidence="4" id="KW-0547">Nucleotide-binding</keyword>
<dbReference type="InterPro" id="IPR011009">
    <property type="entry name" value="Kinase-like_dom_sf"/>
</dbReference>
<comment type="caution">
    <text evidence="13">The sequence shown here is derived from an EMBL/GenBank/DDBJ whole genome shotgun (WGS) entry which is preliminary data.</text>
</comment>
<evidence type="ECO:0000259" key="12">
    <source>
        <dbReference type="PROSITE" id="PS51178"/>
    </source>
</evidence>
<evidence type="ECO:0000256" key="8">
    <source>
        <dbReference type="ARBA" id="ARBA00048679"/>
    </source>
</evidence>
<feature type="transmembrane region" description="Helical" evidence="10">
    <location>
        <begin position="402"/>
        <end position="422"/>
    </location>
</feature>
<evidence type="ECO:0000256" key="5">
    <source>
        <dbReference type="ARBA" id="ARBA00022777"/>
    </source>
</evidence>
<evidence type="ECO:0000313" key="14">
    <source>
        <dbReference type="Proteomes" id="UP000291933"/>
    </source>
</evidence>
<dbReference type="Pfam" id="PF03793">
    <property type="entry name" value="PASTA"/>
    <property type="match status" value="4"/>
</dbReference>
<keyword evidence="2" id="KW-0723">Serine/threonine-protein kinase</keyword>
<evidence type="ECO:0000256" key="2">
    <source>
        <dbReference type="ARBA" id="ARBA00022527"/>
    </source>
</evidence>
<dbReference type="CDD" id="cd14014">
    <property type="entry name" value="STKc_PknB_like"/>
    <property type="match status" value="1"/>
</dbReference>
<dbReference type="SMART" id="SM00220">
    <property type="entry name" value="S_TKc"/>
    <property type="match status" value="1"/>
</dbReference>
<dbReference type="GO" id="GO:0004674">
    <property type="term" value="F:protein serine/threonine kinase activity"/>
    <property type="evidence" value="ECO:0007669"/>
    <property type="project" value="UniProtKB-KW"/>
</dbReference>
<dbReference type="EMBL" id="SDMR01000010">
    <property type="protein sequence ID" value="TBT94729.1"/>
    <property type="molecule type" value="Genomic_DNA"/>
</dbReference>
<feature type="domain" description="PASTA" evidence="12">
    <location>
        <begin position="491"/>
        <end position="558"/>
    </location>
</feature>
<organism evidence="13 14">
    <name type="scientific">Propioniciclava tarda</name>
    <dbReference type="NCBI Taxonomy" id="433330"/>
    <lineage>
        <taxon>Bacteria</taxon>
        <taxon>Bacillati</taxon>
        <taxon>Actinomycetota</taxon>
        <taxon>Actinomycetes</taxon>
        <taxon>Propionibacteriales</taxon>
        <taxon>Propionibacteriaceae</taxon>
        <taxon>Propioniciclava</taxon>
    </lineage>
</organism>
<keyword evidence="10" id="KW-0472">Membrane</keyword>
<keyword evidence="14" id="KW-1185">Reference proteome</keyword>
<feature type="domain" description="PASTA" evidence="12">
    <location>
        <begin position="426"/>
        <end position="490"/>
    </location>
</feature>
<dbReference type="InterPro" id="IPR008271">
    <property type="entry name" value="Ser/Thr_kinase_AS"/>
</dbReference>
<dbReference type="Gene3D" id="3.30.10.20">
    <property type="match status" value="4"/>
</dbReference>
<dbReference type="GO" id="GO:0005524">
    <property type="term" value="F:ATP binding"/>
    <property type="evidence" value="ECO:0007669"/>
    <property type="project" value="UniProtKB-KW"/>
</dbReference>
<dbReference type="AlphaFoldDB" id="A0A4Q9KLY6"/>
<dbReference type="FunFam" id="3.30.200.20:FF:000035">
    <property type="entry name" value="Serine/threonine protein kinase Stk1"/>
    <property type="match status" value="1"/>
</dbReference>
<dbReference type="PANTHER" id="PTHR43289">
    <property type="entry name" value="MITOGEN-ACTIVATED PROTEIN KINASE KINASE KINASE 20-RELATED"/>
    <property type="match status" value="1"/>
</dbReference>
<dbReference type="RefSeq" id="WP_131172234.1">
    <property type="nucleotide sequence ID" value="NZ_FXTL01000010.1"/>
</dbReference>
<dbReference type="OrthoDB" id="9762169at2"/>
<name>A0A4Q9KLY6_PROTD</name>
<dbReference type="Gene3D" id="3.30.200.20">
    <property type="entry name" value="Phosphorylase Kinase, domain 1"/>
    <property type="match status" value="1"/>
</dbReference>
<comment type="catalytic activity">
    <reaction evidence="7">
        <text>L-threonyl-[protein] + ATP = O-phospho-L-threonyl-[protein] + ADP + H(+)</text>
        <dbReference type="Rhea" id="RHEA:46608"/>
        <dbReference type="Rhea" id="RHEA-COMP:11060"/>
        <dbReference type="Rhea" id="RHEA-COMP:11605"/>
        <dbReference type="ChEBI" id="CHEBI:15378"/>
        <dbReference type="ChEBI" id="CHEBI:30013"/>
        <dbReference type="ChEBI" id="CHEBI:30616"/>
        <dbReference type="ChEBI" id="CHEBI:61977"/>
        <dbReference type="ChEBI" id="CHEBI:456216"/>
        <dbReference type="EC" id="2.7.11.1"/>
    </reaction>
</comment>
<feature type="domain" description="PASTA" evidence="12">
    <location>
        <begin position="625"/>
        <end position="690"/>
    </location>
</feature>
<proteinExistence type="predicted"/>
<dbReference type="PANTHER" id="PTHR43289:SF34">
    <property type="entry name" value="SERINE_THREONINE-PROTEIN KINASE YBDM-RELATED"/>
    <property type="match status" value="1"/>
</dbReference>
<evidence type="ECO:0000256" key="6">
    <source>
        <dbReference type="ARBA" id="ARBA00022840"/>
    </source>
</evidence>
<feature type="region of interest" description="Disordered" evidence="9">
    <location>
        <begin position="354"/>
        <end position="385"/>
    </location>
</feature>
<gene>
    <name evidence="13" type="primary">pknB</name>
    <name evidence="13" type="ORF">ET996_09020</name>
</gene>
<keyword evidence="6" id="KW-0067">ATP-binding</keyword>
<keyword evidence="5 13" id="KW-0418">Kinase</keyword>
<evidence type="ECO:0000256" key="10">
    <source>
        <dbReference type="SAM" id="Phobius"/>
    </source>
</evidence>
<comment type="catalytic activity">
    <reaction evidence="8">
        <text>L-seryl-[protein] + ATP = O-phospho-L-seryl-[protein] + ADP + H(+)</text>
        <dbReference type="Rhea" id="RHEA:17989"/>
        <dbReference type="Rhea" id="RHEA-COMP:9863"/>
        <dbReference type="Rhea" id="RHEA-COMP:11604"/>
        <dbReference type="ChEBI" id="CHEBI:15378"/>
        <dbReference type="ChEBI" id="CHEBI:29999"/>
        <dbReference type="ChEBI" id="CHEBI:30616"/>
        <dbReference type="ChEBI" id="CHEBI:83421"/>
        <dbReference type="ChEBI" id="CHEBI:456216"/>
        <dbReference type="EC" id="2.7.11.1"/>
    </reaction>
</comment>
<dbReference type="SMART" id="SM00740">
    <property type="entry name" value="PASTA"/>
    <property type="match status" value="4"/>
</dbReference>
<reference evidence="13 14" key="1">
    <citation type="submission" date="2019-01" db="EMBL/GenBank/DDBJ databases">
        <title>Lactibacter flavus gen. nov., sp. nov., a novel bacterium of the family Propionibacteriaceae isolated from raw milk and dairy products.</title>
        <authorList>
            <person name="Huptas C."/>
            <person name="Wenning M."/>
            <person name="Breitenwieser F."/>
            <person name="Doll E."/>
            <person name="Von Neubeck M."/>
            <person name="Busse H.-J."/>
            <person name="Scherer S."/>
        </authorList>
    </citation>
    <scope>NUCLEOTIDE SEQUENCE [LARGE SCALE GENOMIC DNA]</scope>
    <source>
        <strain evidence="13 14">DSM 22130</strain>
    </source>
</reference>
<dbReference type="EC" id="2.7.11.1" evidence="1"/>
<evidence type="ECO:0000256" key="1">
    <source>
        <dbReference type="ARBA" id="ARBA00012513"/>
    </source>
</evidence>
<evidence type="ECO:0000256" key="9">
    <source>
        <dbReference type="SAM" id="MobiDB-lite"/>
    </source>
</evidence>
<dbReference type="InterPro" id="IPR000719">
    <property type="entry name" value="Prot_kinase_dom"/>
</dbReference>
<feature type="domain" description="PASTA" evidence="12">
    <location>
        <begin position="559"/>
        <end position="624"/>
    </location>
</feature>
<dbReference type="PROSITE" id="PS50011">
    <property type="entry name" value="PROTEIN_KINASE_DOM"/>
    <property type="match status" value="1"/>
</dbReference>
<accession>A0A4Q9KLY6</accession>
<feature type="domain" description="Protein kinase" evidence="11">
    <location>
        <begin position="16"/>
        <end position="276"/>
    </location>
</feature>
<dbReference type="InterPro" id="IPR005543">
    <property type="entry name" value="PASTA_dom"/>
</dbReference>
<sequence>MRRGDPILGSTLDDRYQIVRRIARGGMATVFEATDLRLSRTVAVKIMHPGLDEDGDIASRFDTEARAAALLSHPNVVAVFDQGHDEGRPYIVMEYVRGITLRQLITLEAPFPTVQALELFEPVVAALAAAHAAGIIHRDVKPENVLISTDGHIKVADFGLARNVTAASVAEGGVVIGTVSYIAPELVSRGQASTRSDVYSLGILLYELLTGVKPHRGATPLEIAYAHVHRPVPVPSAAPRTAEPVPDYLDALVRTTTIRTPARRQTDAGVLLDQVRGARTAATHGVPDSGALLALMTASTRHGVDQARESLPELVTAAPRSAVSASSVDSREAASMPEAARWLPRLRELRLARLGSPSSPGIPDADASARPAPISPYSPPSRPQVITPSQWVQSPMHRRRRLVAAVASLIVVGTLLLGTWWATAGRLPAVPAVKGLEQPGARTALAEAGLAATFVREYSETVPPGIVLRTDPASGAHLAPDSVVIVYLSQGAQLYDVPLLKGKTRDQALGALADASLVAGAITEAYDPKVPAGTVLSQATPAGTALHRGSGVDFVLSKGIEPVDLADWSGKPAADAKAALIGAGLKVKSTEAISPTVAKGGVVSQSPAPGQVHKGDTVTLVISKGPAQVVVPDVRKLDAAAATAKLEAAGFTVTTAPSPTKAGVPGTVVSTDPASGRRVDAGSPVTIFIG</sequence>
<evidence type="ECO:0000259" key="11">
    <source>
        <dbReference type="PROSITE" id="PS50011"/>
    </source>
</evidence>
<dbReference type="PROSITE" id="PS00108">
    <property type="entry name" value="PROTEIN_KINASE_ST"/>
    <property type="match status" value="1"/>
</dbReference>
<keyword evidence="10" id="KW-0812">Transmembrane</keyword>
<keyword evidence="10" id="KW-1133">Transmembrane helix</keyword>
<feature type="compositionally biased region" description="Pro residues" evidence="9">
    <location>
        <begin position="373"/>
        <end position="382"/>
    </location>
</feature>
<dbReference type="Proteomes" id="UP000291933">
    <property type="component" value="Unassembled WGS sequence"/>
</dbReference>
<dbReference type="CDD" id="cd06577">
    <property type="entry name" value="PASTA_pknB"/>
    <property type="match status" value="4"/>
</dbReference>
<dbReference type="SUPFAM" id="SSF56112">
    <property type="entry name" value="Protein kinase-like (PK-like)"/>
    <property type="match status" value="1"/>
</dbReference>
<dbReference type="Pfam" id="PF00069">
    <property type="entry name" value="Pkinase"/>
    <property type="match status" value="1"/>
</dbReference>
<evidence type="ECO:0000256" key="7">
    <source>
        <dbReference type="ARBA" id="ARBA00047899"/>
    </source>
</evidence>
<protein>
    <recommendedName>
        <fullName evidence="1">non-specific serine/threonine protein kinase</fullName>
        <ecNumber evidence="1">2.7.11.1</ecNumber>
    </recommendedName>
</protein>
<evidence type="ECO:0000256" key="4">
    <source>
        <dbReference type="ARBA" id="ARBA00022741"/>
    </source>
</evidence>
<dbReference type="Gene3D" id="1.10.510.10">
    <property type="entry name" value="Transferase(Phosphotransferase) domain 1"/>
    <property type="match status" value="1"/>
</dbReference>
<dbReference type="PROSITE" id="PS51178">
    <property type="entry name" value="PASTA"/>
    <property type="match status" value="4"/>
</dbReference>
<dbReference type="NCBIfam" id="NF033483">
    <property type="entry name" value="PknB_PASTA_kin"/>
    <property type="match status" value="1"/>
</dbReference>
<keyword evidence="3" id="KW-0808">Transferase</keyword>